<organism evidence="1 2">
    <name type="scientific">Desmophyllum pertusum</name>
    <dbReference type="NCBI Taxonomy" id="174260"/>
    <lineage>
        <taxon>Eukaryota</taxon>
        <taxon>Metazoa</taxon>
        <taxon>Cnidaria</taxon>
        <taxon>Anthozoa</taxon>
        <taxon>Hexacorallia</taxon>
        <taxon>Scleractinia</taxon>
        <taxon>Caryophylliina</taxon>
        <taxon>Caryophylliidae</taxon>
        <taxon>Desmophyllum</taxon>
    </lineage>
</organism>
<gene>
    <name evidence="1" type="ORF">OS493_001245</name>
</gene>
<protein>
    <submittedName>
        <fullName evidence="1">Uncharacterized protein</fullName>
    </submittedName>
</protein>
<comment type="caution">
    <text evidence="1">The sequence shown here is derived from an EMBL/GenBank/DDBJ whole genome shotgun (WGS) entry which is preliminary data.</text>
</comment>
<evidence type="ECO:0000313" key="1">
    <source>
        <dbReference type="EMBL" id="KAJ7387895.1"/>
    </source>
</evidence>
<accession>A0A9W9ZUQ4</accession>
<dbReference type="EMBL" id="MU825873">
    <property type="protein sequence ID" value="KAJ7387895.1"/>
    <property type="molecule type" value="Genomic_DNA"/>
</dbReference>
<dbReference type="OrthoDB" id="8052391at2759"/>
<keyword evidence="2" id="KW-1185">Reference proteome</keyword>
<sequence>MAQNFFGFFKNNGDLAFLQASHEWYSVSEQSASDREQFSSLIMSESLVAEATELGHRRHLHEGYVDRSSVPVLAYLTPEDTSILDTDASNSGIGTVLSQPIRISRTLGTHVPGFRNAQHQDPCLGSIIKLNERPLWEKVSMESPTFKSYWAQWTMLALKDGVLY</sequence>
<name>A0A9W9ZUQ4_9CNID</name>
<dbReference type="Proteomes" id="UP001163046">
    <property type="component" value="Unassembled WGS sequence"/>
</dbReference>
<dbReference type="AlphaFoldDB" id="A0A9W9ZUQ4"/>
<reference evidence="1" key="1">
    <citation type="submission" date="2023-01" db="EMBL/GenBank/DDBJ databases">
        <title>Genome assembly of the deep-sea coral Lophelia pertusa.</title>
        <authorList>
            <person name="Herrera S."/>
            <person name="Cordes E."/>
        </authorList>
    </citation>
    <scope>NUCLEOTIDE SEQUENCE</scope>
    <source>
        <strain evidence="1">USNM1676648</strain>
        <tissue evidence="1">Polyp</tissue>
    </source>
</reference>
<proteinExistence type="predicted"/>
<evidence type="ECO:0000313" key="2">
    <source>
        <dbReference type="Proteomes" id="UP001163046"/>
    </source>
</evidence>